<reference evidence="2 3" key="1">
    <citation type="submission" date="2016-10" db="EMBL/GenBank/DDBJ databases">
        <authorList>
            <person name="de Groot N.N."/>
        </authorList>
    </citation>
    <scope>NUCLEOTIDE SEQUENCE [LARGE SCALE GENOMIC DNA]</scope>
    <source>
        <strain evidence="2 3">CGMCC 1.11030</strain>
    </source>
</reference>
<feature type="compositionally biased region" description="Low complexity" evidence="1">
    <location>
        <begin position="41"/>
        <end position="58"/>
    </location>
</feature>
<dbReference type="EMBL" id="FOQH01000001">
    <property type="protein sequence ID" value="SFH65259.1"/>
    <property type="molecule type" value="Genomic_DNA"/>
</dbReference>
<name>A0A1I3BTI1_9RHOB</name>
<proteinExistence type="predicted"/>
<organism evidence="2 3">
    <name type="scientific">Albimonas pacifica</name>
    <dbReference type="NCBI Taxonomy" id="1114924"/>
    <lineage>
        <taxon>Bacteria</taxon>
        <taxon>Pseudomonadati</taxon>
        <taxon>Pseudomonadota</taxon>
        <taxon>Alphaproteobacteria</taxon>
        <taxon>Rhodobacterales</taxon>
        <taxon>Paracoccaceae</taxon>
        <taxon>Albimonas</taxon>
    </lineage>
</organism>
<evidence type="ECO:0000256" key="1">
    <source>
        <dbReference type="SAM" id="MobiDB-lite"/>
    </source>
</evidence>
<dbReference type="STRING" id="1114924.SAMN05216258_101315"/>
<evidence type="ECO:0000313" key="2">
    <source>
        <dbReference type="EMBL" id="SFH65259.1"/>
    </source>
</evidence>
<evidence type="ECO:0000313" key="3">
    <source>
        <dbReference type="Proteomes" id="UP000199377"/>
    </source>
</evidence>
<sequence length="184" mass="18371">MDRDADTRPASSPAPRPAGRPPVGAAVGRPATGLAADRPVGASSEKGGSAEGRPVVGRRAARERGARGRRGASRLVLALTAALGWAAPGLSGGPALAQAPVPVQGATCGARAEVVSRLKAKYGETRRGYGLQRGQAVVEIYASSETGSWTIIMSMPNGLACLVAAGENWAAPGAEAAEAPGDPA</sequence>
<accession>A0A1I3BTI1</accession>
<dbReference type="AlphaFoldDB" id="A0A1I3BTI1"/>
<feature type="region of interest" description="Disordered" evidence="1">
    <location>
        <begin position="1"/>
        <end position="67"/>
    </location>
</feature>
<dbReference type="Proteomes" id="UP000199377">
    <property type="component" value="Unassembled WGS sequence"/>
</dbReference>
<gene>
    <name evidence="2" type="ORF">SAMN05216258_101315</name>
</gene>
<protein>
    <submittedName>
        <fullName evidence="2">Uncharacterized protein</fullName>
    </submittedName>
</protein>
<feature type="compositionally biased region" description="Low complexity" evidence="1">
    <location>
        <begin position="21"/>
        <end position="33"/>
    </location>
</feature>
<keyword evidence="3" id="KW-1185">Reference proteome</keyword>